<protein>
    <submittedName>
        <fullName evidence="3">ComF family protein</fullName>
    </submittedName>
</protein>
<comment type="similarity">
    <text evidence="1">Belongs to the ComF/GntX family.</text>
</comment>
<dbReference type="OrthoDB" id="9779910at2"/>
<dbReference type="CDD" id="cd06223">
    <property type="entry name" value="PRTases_typeI"/>
    <property type="match status" value="1"/>
</dbReference>
<dbReference type="AlphaFoldDB" id="A0A2U2BS18"/>
<keyword evidence="4" id="KW-1185">Reference proteome</keyword>
<feature type="domain" description="Phosphoribosyltransferase" evidence="2">
    <location>
        <begin position="80"/>
        <end position="171"/>
    </location>
</feature>
<dbReference type="InterPro" id="IPR029057">
    <property type="entry name" value="PRTase-like"/>
</dbReference>
<evidence type="ECO:0000256" key="1">
    <source>
        <dbReference type="ARBA" id="ARBA00008007"/>
    </source>
</evidence>
<dbReference type="Proteomes" id="UP000245168">
    <property type="component" value="Unassembled WGS sequence"/>
</dbReference>
<comment type="caution">
    <text evidence="3">The sequence shown here is derived from an EMBL/GenBank/DDBJ whole genome shotgun (WGS) entry which is preliminary data.</text>
</comment>
<dbReference type="Gene3D" id="3.40.50.2020">
    <property type="match status" value="1"/>
</dbReference>
<sequence length="182" mass="19248">MCGACAARPPRVSRARSALVYDAASRALALQLKHAGRTDGLAAFGRWMARAGGDLLADADALVPVPLHRRRLRARRFNQSLLLARAVSRVTGLPVDAHALARVKPTPSQGGRSAKARMRNVSGAFAARDPGRVRGARLVLIDDVYTTGATLEACARALARGGAADVMAITLSRVVRPVDPLK</sequence>
<accession>A0A2U2BS18</accession>
<reference evidence="4" key="1">
    <citation type="submission" date="2018-05" db="EMBL/GenBank/DDBJ databases">
        <authorList>
            <person name="Liu B.-T."/>
        </authorList>
    </citation>
    <scope>NUCLEOTIDE SEQUENCE [LARGE SCALE GENOMIC DNA]</scope>
    <source>
        <strain evidence="4">WD6-1</strain>
    </source>
</reference>
<name>A0A2U2BS18_9PROT</name>
<organism evidence="3 4">
    <name type="scientific">Marinicauda salina</name>
    <dbReference type="NCBI Taxonomy" id="2135793"/>
    <lineage>
        <taxon>Bacteria</taxon>
        <taxon>Pseudomonadati</taxon>
        <taxon>Pseudomonadota</taxon>
        <taxon>Alphaproteobacteria</taxon>
        <taxon>Maricaulales</taxon>
        <taxon>Maricaulaceae</taxon>
        <taxon>Marinicauda</taxon>
    </lineage>
</organism>
<evidence type="ECO:0000259" key="2">
    <source>
        <dbReference type="Pfam" id="PF00156"/>
    </source>
</evidence>
<dbReference type="PANTHER" id="PTHR47505">
    <property type="entry name" value="DNA UTILIZATION PROTEIN YHGH"/>
    <property type="match status" value="1"/>
</dbReference>
<dbReference type="InterPro" id="IPR051910">
    <property type="entry name" value="ComF/GntX_DNA_util-trans"/>
</dbReference>
<dbReference type="EMBL" id="QEXV01000005">
    <property type="protein sequence ID" value="PWE16804.1"/>
    <property type="molecule type" value="Genomic_DNA"/>
</dbReference>
<evidence type="ECO:0000313" key="3">
    <source>
        <dbReference type="EMBL" id="PWE16804.1"/>
    </source>
</evidence>
<evidence type="ECO:0000313" key="4">
    <source>
        <dbReference type="Proteomes" id="UP000245168"/>
    </source>
</evidence>
<proteinExistence type="inferred from homology"/>
<dbReference type="Pfam" id="PF00156">
    <property type="entry name" value="Pribosyltran"/>
    <property type="match status" value="1"/>
</dbReference>
<dbReference type="SUPFAM" id="SSF53271">
    <property type="entry name" value="PRTase-like"/>
    <property type="match status" value="1"/>
</dbReference>
<dbReference type="PANTHER" id="PTHR47505:SF1">
    <property type="entry name" value="DNA UTILIZATION PROTEIN YHGH"/>
    <property type="match status" value="1"/>
</dbReference>
<dbReference type="InterPro" id="IPR000836">
    <property type="entry name" value="PRTase_dom"/>
</dbReference>
<gene>
    <name evidence="3" type="ORF">DDZ18_11460</name>
</gene>